<feature type="compositionally biased region" description="Acidic residues" evidence="1">
    <location>
        <begin position="426"/>
        <end position="440"/>
    </location>
</feature>
<dbReference type="Proteomes" id="UP001139494">
    <property type="component" value="Unassembled WGS sequence"/>
</dbReference>
<gene>
    <name evidence="2" type="ORF">KM295_15345</name>
</gene>
<comment type="caution">
    <text evidence="2">The sequence shown here is derived from an EMBL/GenBank/DDBJ whole genome shotgun (WGS) entry which is preliminary data.</text>
</comment>
<evidence type="ECO:0000313" key="3">
    <source>
        <dbReference type="Proteomes" id="UP001139494"/>
    </source>
</evidence>
<accession>A0A9R1D5Y6</accession>
<evidence type="ECO:0000256" key="1">
    <source>
        <dbReference type="SAM" id="MobiDB-lite"/>
    </source>
</evidence>
<organism evidence="2 3">
    <name type="scientific">Natronomonas aquatica</name>
    <dbReference type="NCBI Taxonomy" id="2841590"/>
    <lineage>
        <taxon>Archaea</taxon>
        <taxon>Methanobacteriati</taxon>
        <taxon>Methanobacteriota</taxon>
        <taxon>Stenosarchaea group</taxon>
        <taxon>Halobacteria</taxon>
        <taxon>Halobacteriales</taxon>
        <taxon>Natronomonadaceae</taxon>
        <taxon>Natronomonas</taxon>
    </lineage>
</organism>
<feature type="region of interest" description="Disordered" evidence="1">
    <location>
        <begin position="417"/>
        <end position="440"/>
    </location>
</feature>
<keyword evidence="3" id="KW-1185">Reference proteome</keyword>
<name>A0A9R1D5Y6_9EURY</name>
<feature type="compositionally biased region" description="Acidic residues" evidence="1">
    <location>
        <begin position="326"/>
        <end position="354"/>
    </location>
</feature>
<sequence>MADDEMEDAGVSWTLLDDRVTMDIIPREDSDLRVRFQDDEGEVLWSSFFERGFWESRTKKGEIGNKLADNTSFAKSTVKEELESVWTDLSENAKEYESNLVSPSVEELIENTQAVEVHGGEETERHVYVKAKPFGEYVDGAKTDGGASVRKLVFSNEEWVKSDGDTQTPPVVSKYSNAFYETLEITWQEWREDIRPRWKDKQQIVSDDQMSTADRIAMSVVRSLRHRLDAHADRSKILNDSWNGWYEADSPHGEVVWIPGDTLDEAMDNHDKGTEYRSALSRALKAEGYTLGSRRQTTIQGDPVELYPFIPETVGIEDTDVDVIGLNDEDDDDDDGDESDADDAAAQGDDDLLDDVVGVVDDLDPNGKGLPETEVVAEASTKRDLGPPDDITDAIERGVLSGALYRPEDEEQELVAVRPGGGETPGEGDIDPDEDGVPEP</sequence>
<reference evidence="2" key="1">
    <citation type="journal article" date="2023" name="Front. Microbiol.">
        <title>Genomic-based phylogenetic and metabolic analyses of the genus Natronomonas, and description of Natronomonas aquatica sp. nov.</title>
        <authorList>
            <person name="Garcia-Roldan A."/>
            <person name="Duran-Viseras A."/>
            <person name="de la Haba R.R."/>
            <person name="Corral P."/>
            <person name="Sanchez-Porro C."/>
            <person name="Ventosa A."/>
        </authorList>
    </citation>
    <scope>NUCLEOTIDE SEQUENCE</scope>
    <source>
        <strain evidence="2">F2-12</strain>
    </source>
</reference>
<evidence type="ECO:0000313" key="2">
    <source>
        <dbReference type="EMBL" id="MCQ4334829.1"/>
    </source>
</evidence>
<feature type="region of interest" description="Disordered" evidence="1">
    <location>
        <begin position="326"/>
        <end position="393"/>
    </location>
</feature>
<dbReference type="AlphaFoldDB" id="A0A9R1D5Y6"/>
<dbReference type="EMBL" id="JAHLKM010000039">
    <property type="protein sequence ID" value="MCQ4334829.1"/>
    <property type="molecule type" value="Genomic_DNA"/>
</dbReference>
<proteinExistence type="predicted"/>
<dbReference type="RefSeq" id="WP_256030985.1">
    <property type="nucleotide sequence ID" value="NZ_JAHLKM010000039.1"/>
</dbReference>
<protein>
    <submittedName>
        <fullName evidence="2">Uncharacterized protein</fullName>
    </submittedName>
</protein>